<proteinExistence type="predicted"/>
<sequence>MSKASRGTKSKKKIKLNETRKFRQLISKINKLKPKESLVIARSFSK</sequence>
<dbReference type="EMBL" id="UINC01145053">
    <property type="protein sequence ID" value="SVD34947.1"/>
    <property type="molecule type" value="Genomic_DNA"/>
</dbReference>
<dbReference type="AlphaFoldDB" id="A0A382ULJ6"/>
<accession>A0A382ULJ6</accession>
<protein>
    <submittedName>
        <fullName evidence="1">Uncharacterized protein</fullName>
    </submittedName>
</protein>
<name>A0A382ULJ6_9ZZZZ</name>
<organism evidence="1">
    <name type="scientific">marine metagenome</name>
    <dbReference type="NCBI Taxonomy" id="408172"/>
    <lineage>
        <taxon>unclassified sequences</taxon>
        <taxon>metagenomes</taxon>
        <taxon>ecological metagenomes</taxon>
    </lineage>
</organism>
<gene>
    <name evidence="1" type="ORF">METZ01_LOCUS387801</name>
</gene>
<evidence type="ECO:0000313" key="1">
    <source>
        <dbReference type="EMBL" id="SVD34947.1"/>
    </source>
</evidence>
<feature type="non-terminal residue" evidence="1">
    <location>
        <position position="46"/>
    </location>
</feature>
<reference evidence="1" key="1">
    <citation type="submission" date="2018-05" db="EMBL/GenBank/DDBJ databases">
        <authorList>
            <person name="Lanie J.A."/>
            <person name="Ng W.-L."/>
            <person name="Kazmierczak K.M."/>
            <person name="Andrzejewski T.M."/>
            <person name="Davidsen T.M."/>
            <person name="Wayne K.J."/>
            <person name="Tettelin H."/>
            <person name="Glass J.I."/>
            <person name="Rusch D."/>
            <person name="Podicherti R."/>
            <person name="Tsui H.-C.T."/>
            <person name="Winkler M.E."/>
        </authorList>
    </citation>
    <scope>NUCLEOTIDE SEQUENCE</scope>
</reference>